<evidence type="ECO:0000313" key="2">
    <source>
        <dbReference type="EMBL" id="SFG65433.1"/>
    </source>
</evidence>
<protein>
    <submittedName>
        <fullName evidence="2">Small acid-soluble spore protein F (Minor alpha/beta-type SASP)</fullName>
    </submittedName>
</protein>
<reference evidence="3" key="1">
    <citation type="submission" date="2016-10" db="EMBL/GenBank/DDBJ databases">
        <authorList>
            <person name="Varghese N."/>
            <person name="Submissions S."/>
        </authorList>
    </citation>
    <scope>NUCLEOTIDE SEQUENCE [LARGE SCALE GENOMIC DNA]</scope>
    <source>
        <strain evidence="3">DSM 17038</strain>
    </source>
</reference>
<evidence type="ECO:0000313" key="3">
    <source>
        <dbReference type="Proteomes" id="UP000199337"/>
    </source>
</evidence>
<dbReference type="InterPro" id="IPR038300">
    <property type="entry name" value="SASP_sf_alpha/beta"/>
</dbReference>
<dbReference type="RefSeq" id="WP_092471513.1">
    <property type="nucleotide sequence ID" value="NZ_FOOX01000007.1"/>
</dbReference>
<keyword evidence="3" id="KW-1185">Reference proteome</keyword>
<dbReference type="AlphaFoldDB" id="A0A1I2TKU0"/>
<dbReference type="EMBL" id="FOOX01000007">
    <property type="protein sequence ID" value="SFG65433.1"/>
    <property type="molecule type" value="Genomic_DNA"/>
</dbReference>
<sequence>MARYLSDQTKFEFAQELGVADKVTQGGSLYFGHVSSKNCGNFVKLAIQRVEQNML</sequence>
<proteinExistence type="predicted"/>
<dbReference type="STRING" id="341036.SAMN05660649_02310"/>
<organism evidence="2 3">
    <name type="scientific">Desulfotruncus arcticus DSM 17038</name>
    <dbReference type="NCBI Taxonomy" id="1121424"/>
    <lineage>
        <taxon>Bacteria</taxon>
        <taxon>Bacillati</taxon>
        <taxon>Bacillota</taxon>
        <taxon>Clostridia</taxon>
        <taxon>Eubacteriales</taxon>
        <taxon>Desulfallaceae</taxon>
        <taxon>Desulfotruncus</taxon>
    </lineage>
</organism>
<comment type="function">
    <text evidence="1">SASP are bound to spore DNA. They are double-stranded DNA-binding proteins that cause DNA to change to an a-like conformation. They protect the DNA backbone from chemical and enzymatic cleavage and are thus involved in dormant spore's high resistance to UV light.</text>
</comment>
<dbReference type="Proteomes" id="UP000199337">
    <property type="component" value="Unassembled WGS sequence"/>
</dbReference>
<dbReference type="OrthoDB" id="1684060at2"/>
<name>A0A1I2TKU0_9FIRM</name>
<evidence type="ECO:0000256" key="1">
    <source>
        <dbReference type="ARBA" id="ARBA00003863"/>
    </source>
</evidence>
<dbReference type="Gene3D" id="6.10.10.80">
    <property type="entry name" value="Small, acid-soluble spore protein, alpha/beta type-like"/>
    <property type="match status" value="1"/>
</dbReference>
<accession>A0A1I2TKU0</accession>
<gene>
    <name evidence="2" type="ORF">SAMN05660649_02310</name>
</gene>